<evidence type="ECO:0000313" key="3">
    <source>
        <dbReference type="Proteomes" id="UP000593562"/>
    </source>
</evidence>
<sequence>MESGTKKDSMEKLSGFGITSIDDDDDGDDEVQDIVVDEDDDDEDEDEQESVTLGFLEEKEYDWSLLRQFFPSKAGGVPAWLDPVNLPSGRCSACDICGEPLQFVLQVYAPISEKESAFHRTLFVFMCQSMACLLRDEHEQWKCYPEKVSRSQAL</sequence>
<dbReference type="InParanoid" id="A0A7J7CEN6"/>
<proteinExistence type="predicted"/>
<dbReference type="AlphaFoldDB" id="A0A7J7CEN6"/>
<feature type="region of interest" description="Disordered" evidence="1">
    <location>
        <begin position="1"/>
        <end position="48"/>
    </location>
</feature>
<evidence type="ECO:0000313" key="2">
    <source>
        <dbReference type="EMBL" id="KAF5732621.1"/>
    </source>
</evidence>
<comment type="caution">
    <text evidence="2">The sequence shown here is derived from an EMBL/GenBank/DDBJ whole genome shotgun (WGS) entry which is preliminary data.</text>
</comment>
<feature type="compositionally biased region" description="Basic and acidic residues" evidence="1">
    <location>
        <begin position="1"/>
        <end position="11"/>
    </location>
</feature>
<keyword evidence="3" id="KW-1185">Reference proteome</keyword>
<gene>
    <name evidence="2" type="ORF">HS088_TW17G00151</name>
</gene>
<reference evidence="2 3" key="1">
    <citation type="journal article" date="2020" name="Nat. Commun.">
        <title>Genome of Tripterygium wilfordii and identification of cytochrome P450 involved in triptolide biosynthesis.</title>
        <authorList>
            <person name="Tu L."/>
            <person name="Su P."/>
            <person name="Zhang Z."/>
            <person name="Gao L."/>
            <person name="Wang J."/>
            <person name="Hu T."/>
            <person name="Zhou J."/>
            <person name="Zhang Y."/>
            <person name="Zhao Y."/>
            <person name="Liu Y."/>
            <person name="Song Y."/>
            <person name="Tong Y."/>
            <person name="Lu Y."/>
            <person name="Yang J."/>
            <person name="Xu C."/>
            <person name="Jia M."/>
            <person name="Peters R.J."/>
            <person name="Huang L."/>
            <person name="Gao W."/>
        </authorList>
    </citation>
    <scope>NUCLEOTIDE SEQUENCE [LARGE SCALE GENOMIC DNA]</scope>
    <source>
        <strain evidence="3">cv. XIE 37</strain>
        <tissue evidence="2">Leaf</tissue>
    </source>
</reference>
<protein>
    <recommendedName>
        <fullName evidence="4">Programmed cell death protein 2-like</fullName>
    </recommendedName>
</protein>
<dbReference type="Proteomes" id="UP000593562">
    <property type="component" value="Unassembled WGS sequence"/>
</dbReference>
<accession>A0A7J7CEN6</accession>
<organism evidence="2 3">
    <name type="scientific">Tripterygium wilfordii</name>
    <name type="common">Thunder God vine</name>
    <dbReference type="NCBI Taxonomy" id="458696"/>
    <lineage>
        <taxon>Eukaryota</taxon>
        <taxon>Viridiplantae</taxon>
        <taxon>Streptophyta</taxon>
        <taxon>Embryophyta</taxon>
        <taxon>Tracheophyta</taxon>
        <taxon>Spermatophyta</taxon>
        <taxon>Magnoliopsida</taxon>
        <taxon>eudicotyledons</taxon>
        <taxon>Gunneridae</taxon>
        <taxon>Pentapetalae</taxon>
        <taxon>rosids</taxon>
        <taxon>fabids</taxon>
        <taxon>Celastrales</taxon>
        <taxon>Celastraceae</taxon>
        <taxon>Tripterygium</taxon>
    </lineage>
</organism>
<feature type="compositionally biased region" description="Acidic residues" evidence="1">
    <location>
        <begin position="21"/>
        <end position="48"/>
    </location>
</feature>
<dbReference type="PANTHER" id="PTHR12298:SF4">
    <property type="entry name" value="PROGRAMMED CELL DEATH PROTEIN 2"/>
    <property type="match status" value="1"/>
</dbReference>
<evidence type="ECO:0000256" key="1">
    <source>
        <dbReference type="SAM" id="MobiDB-lite"/>
    </source>
</evidence>
<name>A0A7J7CEN6_TRIWF</name>
<dbReference type="PANTHER" id="PTHR12298">
    <property type="entry name" value="PCDC2 PROGRAMMED CELL DEATH PROTEIN 2 -RELATED"/>
    <property type="match status" value="1"/>
</dbReference>
<dbReference type="EMBL" id="JAAARO010000017">
    <property type="protein sequence ID" value="KAF5732621.1"/>
    <property type="molecule type" value="Genomic_DNA"/>
</dbReference>
<evidence type="ECO:0008006" key="4">
    <source>
        <dbReference type="Google" id="ProtNLM"/>
    </source>
</evidence>